<dbReference type="Proteomes" id="UP001140513">
    <property type="component" value="Unassembled WGS sequence"/>
</dbReference>
<feature type="compositionally biased region" description="Polar residues" evidence="1">
    <location>
        <begin position="192"/>
        <end position="204"/>
    </location>
</feature>
<dbReference type="PANTHER" id="PTHR31573:SF4">
    <property type="entry name" value="FE2OG DIOXYGENASE DOMAIN-CONTAINING PROTEIN"/>
    <property type="match status" value="1"/>
</dbReference>
<evidence type="ECO:0000313" key="4">
    <source>
        <dbReference type="Proteomes" id="UP001140513"/>
    </source>
</evidence>
<dbReference type="SUPFAM" id="SSF51197">
    <property type="entry name" value="Clavaminate synthase-like"/>
    <property type="match status" value="1"/>
</dbReference>
<feature type="region of interest" description="Disordered" evidence="1">
    <location>
        <begin position="288"/>
        <end position="350"/>
    </location>
</feature>
<dbReference type="GO" id="GO:0008198">
    <property type="term" value="F:ferrous iron binding"/>
    <property type="evidence" value="ECO:0007669"/>
    <property type="project" value="TreeGrafter"/>
</dbReference>
<feature type="compositionally biased region" description="Polar residues" evidence="1">
    <location>
        <begin position="327"/>
        <end position="340"/>
    </location>
</feature>
<gene>
    <name evidence="3" type="ORF">N0V89_007396</name>
</gene>
<evidence type="ECO:0000313" key="3">
    <source>
        <dbReference type="EMBL" id="KAJ4352050.1"/>
    </source>
</evidence>
<feature type="compositionally biased region" description="Polar residues" evidence="1">
    <location>
        <begin position="214"/>
        <end position="226"/>
    </location>
</feature>
<dbReference type="PANTHER" id="PTHR31573">
    <property type="entry name" value="ALPHA-KETOGLUTARATE-DEPENDENT DIOXYGENASE ALKB HOMOLOG 2"/>
    <property type="match status" value="1"/>
</dbReference>
<dbReference type="Pfam" id="PF13532">
    <property type="entry name" value="2OG-FeII_Oxy_2"/>
    <property type="match status" value="1"/>
</dbReference>
<dbReference type="RefSeq" id="XP_056070406.1">
    <property type="nucleotide sequence ID" value="XM_056216159.1"/>
</dbReference>
<dbReference type="Gene3D" id="2.60.120.590">
    <property type="entry name" value="Alpha-ketoglutarate-dependent dioxygenase AlkB-like"/>
    <property type="match status" value="1"/>
</dbReference>
<feature type="region of interest" description="Disordered" evidence="1">
    <location>
        <begin position="65"/>
        <end position="116"/>
    </location>
</feature>
<organism evidence="3 4">
    <name type="scientific">Didymosphaeria variabile</name>
    <dbReference type="NCBI Taxonomy" id="1932322"/>
    <lineage>
        <taxon>Eukaryota</taxon>
        <taxon>Fungi</taxon>
        <taxon>Dikarya</taxon>
        <taxon>Ascomycota</taxon>
        <taxon>Pezizomycotina</taxon>
        <taxon>Dothideomycetes</taxon>
        <taxon>Pleosporomycetidae</taxon>
        <taxon>Pleosporales</taxon>
        <taxon>Massarineae</taxon>
        <taxon>Didymosphaeriaceae</taxon>
        <taxon>Didymosphaeria</taxon>
    </lineage>
</organism>
<dbReference type="GO" id="GO:0035516">
    <property type="term" value="F:broad specificity oxidative DNA demethylase activity"/>
    <property type="evidence" value="ECO:0007669"/>
    <property type="project" value="TreeGrafter"/>
</dbReference>
<dbReference type="GeneID" id="80910926"/>
<feature type="domain" description="Alpha-ketoglutarate-dependent dioxygenase AlkB-like" evidence="2">
    <location>
        <begin position="861"/>
        <end position="1021"/>
    </location>
</feature>
<dbReference type="InterPro" id="IPR036987">
    <property type="entry name" value="SRA-YDG_sf"/>
</dbReference>
<dbReference type="EMBL" id="JAPEUX010000005">
    <property type="protein sequence ID" value="KAJ4352050.1"/>
    <property type="molecule type" value="Genomic_DNA"/>
</dbReference>
<feature type="compositionally biased region" description="Basic residues" evidence="1">
    <location>
        <begin position="301"/>
        <end position="319"/>
    </location>
</feature>
<keyword evidence="4" id="KW-1185">Reference proteome</keyword>
<evidence type="ECO:0000259" key="2">
    <source>
        <dbReference type="Pfam" id="PF13532"/>
    </source>
</evidence>
<feature type="compositionally biased region" description="Polar residues" evidence="1">
    <location>
        <begin position="99"/>
        <end position="116"/>
    </location>
</feature>
<feature type="compositionally biased region" description="Low complexity" evidence="1">
    <location>
        <begin position="175"/>
        <end position="191"/>
    </location>
</feature>
<reference evidence="3" key="1">
    <citation type="submission" date="2022-10" db="EMBL/GenBank/DDBJ databases">
        <title>Tapping the CABI collections for fungal endophytes: first genome assemblies for Collariella, Neodidymelliopsis, Ascochyta clinopodiicola, Didymella pomorum, Didymosphaeria variabile, Neocosmospora piperis and Neocucurbitaria cava.</title>
        <authorList>
            <person name="Hill R."/>
        </authorList>
    </citation>
    <scope>NUCLEOTIDE SEQUENCE</scope>
    <source>
        <strain evidence="3">IMI 356815</strain>
    </source>
</reference>
<dbReference type="GO" id="GO:0051747">
    <property type="term" value="F:cytosine C-5 DNA demethylase activity"/>
    <property type="evidence" value="ECO:0007669"/>
    <property type="project" value="TreeGrafter"/>
</dbReference>
<accession>A0A9W8XIR1</accession>
<sequence length="1111" mass="125569">MANADCETASATYRPGEENVLHYVDTDMELSDYPDDLSECSLSKYDVPAERYTQTIQDFQVEEHLQSEKDTQVELHTQVEQSLQPEQHMQAEQDVPKGQHTQSGQDTQTSHLEQGTQVEKRTGPFHQVSAHSTESVTVPGYEDSLLQRRSFPTPPVSQKSGEEDQLLESPISTTLQAAAASSPPSLYSPTSINGSPSRNLPTPKNTRHTRATQKPKQPNTPTSPTLTVVIPPEKPRRSMRIKCAPATFAGMGSQSPSPDPSAEHAPKPFDRVVILKLRHELLEQVGKPKMATLKESTTLKPVKRKRAPQPKTSPKKKSRESKEEDPNVQSPNAQAPNTAASPAYDSPFHLEPAEAPLDSLVTVNLGASEELWSIGRQLMENAQPPVELEQTEGAEQQVPKPEAHSQPPVWSQTRFALCESIPNCLMYQGGSYTYRQLAYAYLYAGNALSRDYVDGDIIIARAPGGMTKDQKTGRMVLAKDQPENSETEAFRNAMKAENPIIVITKDNNTLIPSKMPHPYNVLGLFKATHIWWERQRQILGSRKAHRCARFRFERLNPNIVKAWYEPHDREDSVPLGSLGRPEVAWCISCRQPSLQVYLNGWICLQRDCPAFWKLSTRSGQLCEVDEDTLVYDPRFVKQKTSWQNEHLQYPLEHKPIQISKYTKPEDLYSISGWKGVVCPKCRGCVMRLNFSGWFCKTPKCGWHRLAPKQIMSSYSILDPIPSFPRTEGYTPSRDTAKGNVRVLKPLYANNYRMNRFDIPKAGYIVHCLANETICKEPGGPDDMFVELQSIDIGLERRAFGSEKHIDPSFTRHMNFNVGMHYKFAATGIQKSVSFEEAKAQAIRDVRTRLNWMMVQILARDQDKSIAEVAKEWKEKEFNEELILGYFEDQSIGYHDDGEPGLGPNIATLSLGDIGTMSIRMKALHYWGRTKAGIYDYQHPPIPGCFKYEERLVRHTEVLRNAPDKGSEKYFKQAAIDIGLTKHSEKTPVVLDMILRHGDQVFMVGADIQTYYEHSVSHEGRMRFALTCRTIDPSSLRPTDLPEFEVRPDMGYYDGSKLPLPRDAASNPIPNGWKWEFDDEYMSHVGAVEEMAEEAEGFVKYDRDDDPGRGDE</sequence>
<dbReference type="AlphaFoldDB" id="A0A9W8XIR1"/>
<feature type="region of interest" description="Disordered" evidence="1">
    <location>
        <begin position="386"/>
        <end position="407"/>
    </location>
</feature>
<feature type="compositionally biased region" description="Polar residues" evidence="1">
    <location>
        <begin position="74"/>
        <end position="87"/>
    </location>
</feature>
<dbReference type="InterPro" id="IPR032852">
    <property type="entry name" value="ALKBH2"/>
</dbReference>
<protein>
    <recommendedName>
        <fullName evidence="2">Alpha-ketoglutarate-dependent dioxygenase AlkB-like domain-containing protein</fullName>
    </recommendedName>
</protein>
<dbReference type="InterPro" id="IPR027450">
    <property type="entry name" value="AlkB-like"/>
</dbReference>
<feature type="region of interest" description="Disordered" evidence="1">
    <location>
        <begin position="175"/>
        <end position="236"/>
    </location>
</feature>
<name>A0A9W8XIR1_9PLEO</name>
<dbReference type="Gene3D" id="2.30.280.10">
    <property type="entry name" value="SRA-YDG"/>
    <property type="match status" value="1"/>
</dbReference>
<comment type="caution">
    <text evidence="3">The sequence shown here is derived from an EMBL/GenBank/DDBJ whole genome shotgun (WGS) entry which is preliminary data.</text>
</comment>
<proteinExistence type="predicted"/>
<dbReference type="OrthoDB" id="2163491at2759"/>
<evidence type="ECO:0000256" key="1">
    <source>
        <dbReference type="SAM" id="MobiDB-lite"/>
    </source>
</evidence>
<dbReference type="GO" id="GO:0006307">
    <property type="term" value="P:DNA alkylation repair"/>
    <property type="evidence" value="ECO:0007669"/>
    <property type="project" value="TreeGrafter"/>
</dbReference>
<dbReference type="InterPro" id="IPR037151">
    <property type="entry name" value="AlkB-like_sf"/>
</dbReference>